<dbReference type="OrthoDB" id="4376109at2"/>
<proteinExistence type="predicted"/>
<keyword evidence="4" id="KW-1185">Reference proteome</keyword>
<evidence type="ECO:0000313" key="4">
    <source>
        <dbReference type="Proteomes" id="UP000245021"/>
    </source>
</evidence>
<organism evidence="3 4">
    <name type="scientific">Lactococcus termiticola</name>
    <dbReference type="NCBI Taxonomy" id="2169526"/>
    <lineage>
        <taxon>Bacteria</taxon>
        <taxon>Bacillati</taxon>
        <taxon>Bacillota</taxon>
        <taxon>Bacilli</taxon>
        <taxon>Lactobacillales</taxon>
        <taxon>Streptococcaceae</taxon>
        <taxon>Lactococcus</taxon>
    </lineage>
</organism>
<name>A0A2R5HH49_9LACT</name>
<dbReference type="EMBL" id="BFFO01000010">
    <property type="protein sequence ID" value="GBG97334.1"/>
    <property type="molecule type" value="Genomic_DNA"/>
</dbReference>
<dbReference type="Proteomes" id="UP000245021">
    <property type="component" value="Unassembled WGS sequence"/>
</dbReference>
<dbReference type="InterPro" id="IPR043708">
    <property type="entry name" value="DUF5648"/>
</dbReference>
<comment type="caution">
    <text evidence="3">The sequence shown here is derived from an EMBL/GenBank/DDBJ whole genome shotgun (WGS) entry which is preliminary data.</text>
</comment>
<gene>
    <name evidence="3" type="ORF">NtB2_01473</name>
</gene>
<evidence type="ECO:0000313" key="3">
    <source>
        <dbReference type="EMBL" id="GBG97334.1"/>
    </source>
</evidence>
<dbReference type="RefSeq" id="WP_109246292.1">
    <property type="nucleotide sequence ID" value="NZ_BFFO01000010.1"/>
</dbReference>
<sequence>MKKTSKGLVLGLVAGASLVASFALAQSSKADTVYRNFNSRTGEHLYSSYNEWKTLPGLSADWHQDNVTFDEPSTGPDVYRLYNPKSGEHIFTTGLNEKRVLSSQGWTYEGVAFHSGGKVPVYRMFNAKAGIGAHLNTANANEKSVLMGQGWTYEGIAWYATDAGTANVPSAPSAPAQGSATIKNTAAEYAITAQVSLNGTGQGFHSKIEFVTAQAGVTFGIQYDAAGAAPYTGKPAFLLENIVSSATETGNQYTHTGLAKVGTSYTLLLTLQSNGAYAAYVNGTKVTSGINSKMANTTVYARVQTVGKQNGDHADSSFANIGVRHTANATSFGAITSAVFPDGFSTNAVVGKSAPNPLRISGTVSGLNGNWSTATPKGNTVQFQ</sequence>
<evidence type="ECO:0000259" key="2">
    <source>
        <dbReference type="Pfam" id="PF18885"/>
    </source>
</evidence>
<reference evidence="3 4" key="1">
    <citation type="journal article" date="2018" name="Genome Announc.">
        <title>Draft Genome Sequence of Lactococcus sp. Strain NtB2 (JCM 32569), Isolated from the Gut of the Higher Termite Nasutitermes takasagoensis.</title>
        <authorList>
            <person name="Noda S."/>
            <person name="Aihara C."/>
            <person name="Yuki M."/>
            <person name="Ohkuma M."/>
        </authorList>
    </citation>
    <scope>NUCLEOTIDE SEQUENCE [LARGE SCALE GENOMIC DNA]</scope>
    <source>
        <strain evidence="3 4">NtB2</strain>
    </source>
</reference>
<dbReference type="Pfam" id="PF18885">
    <property type="entry name" value="DUF5648"/>
    <property type="match status" value="1"/>
</dbReference>
<accession>A0A2R5HH49</accession>
<protein>
    <submittedName>
        <fullName evidence="3">Membrane protein</fullName>
    </submittedName>
</protein>
<feature type="domain" description="DUF5648" evidence="2">
    <location>
        <begin position="32"/>
        <end position="160"/>
    </location>
</feature>
<evidence type="ECO:0000256" key="1">
    <source>
        <dbReference type="SAM" id="SignalP"/>
    </source>
</evidence>
<keyword evidence="1" id="KW-0732">Signal</keyword>
<dbReference type="AlphaFoldDB" id="A0A2R5HH49"/>
<feature type="chain" id="PRO_5015334126" evidence="1">
    <location>
        <begin position="26"/>
        <end position="384"/>
    </location>
</feature>
<feature type="signal peptide" evidence="1">
    <location>
        <begin position="1"/>
        <end position="25"/>
    </location>
</feature>